<proteinExistence type="predicted"/>
<reference evidence="1 2" key="1">
    <citation type="submission" date="2017-11" db="EMBL/GenBank/DDBJ databases">
        <title>Bacillus camelliae sp. nov., isolated from pu'er tea.</title>
        <authorList>
            <person name="Niu L."/>
        </authorList>
    </citation>
    <scope>NUCLEOTIDE SEQUENCE [LARGE SCALE GENOMIC DNA]</scope>
    <source>
        <strain evidence="1 2">7578-1</strain>
    </source>
</reference>
<dbReference type="OrthoDB" id="2428825at2"/>
<organism evidence="1 2">
    <name type="scientific">Heyndrickxia camelliae</name>
    <dbReference type="NCBI Taxonomy" id="1707093"/>
    <lineage>
        <taxon>Bacteria</taxon>
        <taxon>Bacillati</taxon>
        <taxon>Bacillota</taxon>
        <taxon>Bacilli</taxon>
        <taxon>Bacillales</taxon>
        <taxon>Bacillaceae</taxon>
        <taxon>Heyndrickxia</taxon>
    </lineage>
</organism>
<dbReference type="EMBL" id="PIQO01000014">
    <property type="protein sequence ID" value="PKR83891.1"/>
    <property type="molecule type" value="Genomic_DNA"/>
</dbReference>
<comment type="caution">
    <text evidence="1">The sequence shown here is derived from an EMBL/GenBank/DDBJ whole genome shotgun (WGS) entry which is preliminary data.</text>
</comment>
<protein>
    <submittedName>
        <fullName evidence="1">Uncharacterized protein</fullName>
    </submittedName>
</protein>
<accession>A0A2N3LGZ6</accession>
<dbReference type="AlphaFoldDB" id="A0A2N3LGZ6"/>
<dbReference type="RefSeq" id="WP_101355344.1">
    <property type="nucleotide sequence ID" value="NZ_PIQO01000014.1"/>
</dbReference>
<keyword evidence="2" id="KW-1185">Reference proteome</keyword>
<name>A0A2N3LGZ6_9BACI</name>
<sequence length="98" mass="11355">MSTKLITVSRAQAEIKRLQAYITLVEEYQVDTLEKWIIKEYAYTNSIAEVVKRANAKGITLDQSYAKSVLKGKPSDELHKMLRSGYFARLKPKKERIY</sequence>
<gene>
    <name evidence="1" type="ORF">CWO92_16675</name>
</gene>
<evidence type="ECO:0000313" key="1">
    <source>
        <dbReference type="EMBL" id="PKR83891.1"/>
    </source>
</evidence>
<evidence type="ECO:0000313" key="2">
    <source>
        <dbReference type="Proteomes" id="UP000233440"/>
    </source>
</evidence>
<dbReference type="Proteomes" id="UP000233440">
    <property type="component" value="Unassembled WGS sequence"/>
</dbReference>